<feature type="non-terminal residue" evidence="2">
    <location>
        <position position="97"/>
    </location>
</feature>
<feature type="region of interest" description="Disordered" evidence="1">
    <location>
        <begin position="29"/>
        <end position="52"/>
    </location>
</feature>
<evidence type="ECO:0000313" key="3">
    <source>
        <dbReference type="Proteomes" id="UP000838878"/>
    </source>
</evidence>
<gene>
    <name evidence="2" type="ORF">BINO364_LOCUS12635</name>
</gene>
<organism evidence="2 3">
    <name type="scientific">Brenthis ino</name>
    <name type="common">lesser marbled fritillary</name>
    <dbReference type="NCBI Taxonomy" id="405034"/>
    <lineage>
        <taxon>Eukaryota</taxon>
        <taxon>Metazoa</taxon>
        <taxon>Ecdysozoa</taxon>
        <taxon>Arthropoda</taxon>
        <taxon>Hexapoda</taxon>
        <taxon>Insecta</taxon>
        <taxon>Pterygota</taxon>
        <taxon>Neoptera</taxon>
        <taxon>Endopterygota</taxon>
        <taxon>Lepidoptera</taxon>
        <taxon>Glossata</taxon>
        <taxon>Ditrysia</taxon>
        <taxon>Papilionoidea</taxon>
        <taxon>Nymphalidae</taxon>
        <taxon>Heliconiinae</taxon>
        <taxon>Argynnini</taxon>
        <taxon>Brenthis</taxon>
    </lineage>
</organism>
<reference evidence="2" key="1">
    <citation type="submission" date="2021-12" db="EMBL/GenBank/DDBJ databases">
        <authorList>
            <person name="Martin H S."/>
        </authorList>
    </citation>
    <scope>NUCLEOTIDE SEQUENCE</scope>
</reference>
<sequence>MRYEQTLYPVDRYLPRALGSLAAAARMRQPAEHTKAYSSPRTRQPRLPGCGSHQNAPDCTAAHWLPAARTKVGECVWLSSVSAYFTVAARRINMIWE</sequence>
<accession>A0A8J9VJ24</accession>
<keyword evidence="3" id="KW-1185">Reference proteome</keyword>
<evidence type="ECO:0000256" key="1">
    <source>
        <dbReference type="SAM" id="MobiDB-lite"/>
    </source>
</evidence>
<dbReference type="EMBL" id="OV170226">
    <property type="protein sequence ID" value="CAH0727265.1"/>
    <property type="molecule type" value="Genomic_DNA"/>
</dbReference>
<dbReference type="AlphaFoldDB" id="A0A8J9VJ24"/>
<dbReference type="Proteomes" id="UP000838878">
    <property type="component" value="Chromosome 6"/>
</dbReference>
<dbReference type="OrthoDB" id="8138519at2759"/>
<evidence type="ECO:0000313" key="2">
    <source>
        <dbReference type="EMBL" id="CAH0727265.1"/>
    </source>
</evidence>
<protein>
    <submittedName>
        <fullName evidence="2">Uncharacterized protein</fullName>
    </submittedName>
</protein>
<name>A0A8J9VJ24_9NEOP</name>
<proteinExistence type="predicted"/>